<gene>
    <name evidence="1" type="ORF">TAT_000339200</name>
    <name evidence="2" type="ORF">TAV_000339000</name>
</gene>
<protein>
    <submittedName>
        <fullName evidence="2">Uncharacterized protein</fullName>
    </submittedName>
</protein>
<proteinExistence type="predicted"/>
<accession>A0A3B0N131</accession>
<evidence type="ECO:0000313" key="1">
    <source>
        <dbReference type="EMBL" id="SVP94387.1"/>
    </source>
</evidence>
<organism evidence="2">
    <name type="scientific">Theileria annulata</name>
    <dbReference type="NCBI Taxonomy" id="5874"/>
    <lineage>
        <taxon>Eukaryota</taxon>
        <taxon>Sar</taxon>
        <taxon>Alveolata</taxon>
        <taxon>Apicomplexa</taxon>
        <taxon>Aconoidasida</taxon>
        <taxon>Piroplasmida</taxon>
        <taxon>Theileriidae</taxon>
        <taxon>Theileria</taxon>
    </lineage>
</organism>
<dbReference type="AlphaFoldDB" id="A0A3B0N131"/>
<name>A0A3B0N131_THEAN</name>
<dbReference type="EMBL" id="UIVS01000004">
    <property type="protein sequence ID" value="SVP95232.1"/>
    <property type="molecule type" value="Genomic_DNA"/>
</dbReference>
<reference evidence="2" key="1">
    <citation type="submission" date="2018-07" db="EMBL/GenBank/DDBJ databases">
        <authorList>
            <person name="Quirk P.G."/>
            <person name="Krulwich T.A."/>
        </authorList>
    </citation>
    <scope>NUCLEOTIDE SEQUENCE</scope>
    <source>
        <strain evidence="2">Anand</strain>
    </source>
</reference>
<evidence type="ECO:0000313" key="2">
    <source>
        <dbReference type="EMBL" id="SVP95232.1"/>
    </source>
</evidence>
<dbReference type="VEuPathDB" id="PiroplasmaDB:TA08505"/>
<dbReference type="EMBL" id="UIVT01000004">
    <property type="protein sequence ID" value="SVP94387.1"/>
    <property type="molecule type" value="Genomic_DNA"/>
</dbReference>
<sequence>MLKLSKFSLNRANTAKIAQYVDKVIYLGKRNLLFRVDVTHLYSIWNICNTEKDYKYALTATNHFYNFGRQLTPEAIDKLFITTLRCNQLDQAIEVYEDSNIMEANLPEETHVLLIESIMRLWKDKPEMCKSICLHIMKRLLNEVFWPGLKSNVRWKTYYVMGWFMYRFKDEKISIPGICQHNVNYRILLEHSINSALMDSETPFFCDEFVSELGTELEHLKYYNNN</sequence>